<evidence type="ECO:0000259" key="10">
    <source>
        <dbReference type="PROSITE" id="PS50808"/>
    </source>
</evidence>
<dbReference type="AlphaFoldDB" id="A0A0D6MAZ6"/>
<evidence type="ECO:0000256" key="2">
    <source>
        <dbReference type="ARBA" id="ARBA00022723"/>
    </source>
</evidence>
<dbReference type="Pfam" id="PF02892">
    <property type="entry name" value="zf-BED"/>
    <property type="match status" value="1"/>
</dbReference>
<keyword evidence="3 8" id="KW-0863">Zinc-finger</keyword>
<accession>A0A0D6MAZ6</accession>
<dbReference type="GO" id="GO:0009791">
    <property type="term" value="P:post-embryonic development"/>
    <property type="evidence" value="ECO:0007669"/>
    <property type="project" value="UniProtKB-ARBA"/>
</dbReference>
<comment type="subcellular location">
    <subcellularLocation>
        <location evidence="1">Nucleus</location>
    </subcellularLocation>
</comment>
<sequence length="615" mass="69710">MSAVWNYFRKTNDEFGNFIGICTLCNRSLKIPKSKTTTNLLAHLRTSHGEELGSFTRRRFEAGNSGTTSPDDPRMTVHRTLARLIIEGALPLETTTLKPFRDFCATVNPSYHPPSLRMLRTILDEEGCRVEMANRAMLADLSSTIALTVDFYNAFKPNTGLLLIGAQMLSRASLERRTLILDCVPLDLQSFSAYAVSDAIVNCLRRHDVDVVRVGTMVANETQPLQEAALYIRTKFVPCAANSISLVVADTLSAEPFSGVLEKVRRLVSDFQRNRNAKMQLKSRLREFKLPEIVPSADTPNRWITTYNMICDVLMTLPAMSEILRKLNLPLLEPDDLQFLEAFRSFLEPFYSLTKQVCARDATASVYLAVGRILITTTEKRLFQLTGEIHRFGQNLLENTLKYFNPWLGDEFLQMAAFLDPRFAYLETVQPMKSWTATMERFVAHHNTMNPRREPEAPGSSGDSWPPQPQMQSTSVWEILRENQEGANFRTNEAFSHLTTPATSVDCQQLLSLVAEPAASGDPSNKIRKTDRLLLMLKAHLHKDVGRECKAWSNAELHRYGYCESAGDDFDDYDAEEDPAWTTFRSDEEKTIADVVEPLLSFVEEDDFDNMKNRQ</sequence>
<dbReference type="InterPro" id="IPR036236">
    <property type="entry name" value="Znf_C2H2_sf"/>
</dbReference>
<gene>
    <name evidence="11" type="ORF">ANCCEY_03648</name>
</gene>
<reference evidence="11 12" key="1">
    <citation type="submission" date="2013-05" db="EMBL/GenBank/DDBJ databases">
        <title>Draft genome of the parasitic nematode Anyclostoma ceylanicum.</title>
        <authorList>
            <person name="Mitreva M."/>
        </authorList>
    </citation>
    <scope>NUCLEOTIDE SEQUENCE [LARGE SCALE GENOMIC DNA]</scope>
</reference>
<dbReference type="GO" id="GO:0008270">
    <property type="term" value="F:zinc ion binding"/>
    <property type="evidence" value="ECO:0007669"/>
    <property type="project" value="UniProtKB-KW"/>
</dbReference>
<evidence type="ECO:0000256" key="4">
    <source>
        <dbReference type="ARBA" id="ARBA00022833"/>
    </source>
</evidence>
<dbReference type="Proteomes" id="UP000054495">
    <property type="component" value="Unassembled WGS sequence"/>
</dbReference>
<evidence type="ECO:0000256" key="5">
    <source>
        <dbReference type="ARBA" id="ARBA00023015"/>
    </source>
</evidence>
<keyword evidence="7" id="KW-0539">Nucleus</keyword>
<name>A0A0D6MAZ6_9BILA</name>
<dbReference type="GO" id="GO:0003677">
    <property type="term" value="F:DNA binding"/>
    <property type="evidence" value="ECO:0007669"/>
    <property type="project" value="InterPro"/>
</dbReference>
<evidence type="ECO:0000313" key="11">
    <source>
        <dbReference type="EMBL" id="EPB77277.1"/>
    </source>
</evidence>
<keyword evidence="5" id="KW-0805">Transcription regulation</keyword>
<dbReference type="InterPro" id="IPR012337">
    <property type="entry name" value="RNaseH-like_sf"/>
</dbReference>
<evidence type="ECO:0000256" key="8">
    <source>
        <dbReference type="PROSITE-ProRule" id="PRU00027"/>
    </source>
</evidence>
<evidence type="ECO:0000256" key="9">
    <source>
        <dbReference type="SAM" id="MobiDB-lite"/>
    </source>
</evidence>
<feature type="region of interest" description="Disordered" evidence="9">
    <location>
        <begin position="449"/>
        <end position="473"/>
    </location>
</feature>
<dbReference type="GO" id="GO:0005634">
    <property type="term" value="C:nucleus"/>
    <property type="evidence" value="ECO:0007669"/>
    <property type="project" value="UniProtKB-SubCell"/>
</dbReference>
<organism evidence="11 12">
    <name type="scientific">Ancylostoma ceylanicum</name>
    <dbReference type="NCBI Taxonomy" id="53326"/>
    <lineage>
        <taxon>Eukaryota</taxon>
        <taxon>Metazoa</taxon>
        <taxon>Ecdysozoa</taxon>
        <taxon>Nematoda</taxon>
        <taxon>Chromadorea</taxon>
        <taxon>Rhabditida</taxon>
        <taxon>Rhabditina</taxon>
        <taxon>Rhabditomorpha</taxon>
        <taxon>Strongyloidea</taxon>
        <taxon>Ancylostomatidae</taxon>
        <taxon>Ancylostomatinae</taxon>
        <taxon>Ancylostoma</taxon>
    </lineage>
</organism>
<proteinExistence type="predicted"/>
<dbReference type="EMBL" id="KE124841">
    <property type="protein sequence ID" value="EPB77277.1"/>
    <property type="molecule type" value="Genomic_DNA"/>
</dbReference>
<dbReference type="SUPFAM" id="SSF57667">
    <property type="entry name" value="beta-beta-alpha zinc fingers"/>
    <property type="match status" value="1"/>
</dbReference>
<feature type="domain" description="BED-type" evidence="10">
    <location>
        <begin position="1"/>
        <end position="55"/>
    </location>
</feature>
<protein>
    <submittedName>
        <fullName evidence="11">BED zinc finger</fullName>
    </submittedName>
</protein>
<dbReference type="PANTHER" id="PTHR46481">
    <property type="entry name" value="ZINC FINGER BED DOMAIN-CONTAINING PROTEIN 4"/>
    <property type="match status" value="1"/>
</dbReference>
<dbReference type="PANTHER" id="PTHR46481:SF10">
    <property type="entry name" value="ZINC FINGER BED DOMAIN-CONTAINING PROTEIN 39"/>
    <property type="match status" value="1"/>
</dbReference>
<dbReference type="PROSITE" id="PS50808">
    <property type="entry name" value="ZF_BED"/>
    <property type="match status" value="1"/>
</dbReference>
<keyword evidence="6" id="KW-0804">Transcription</keyword>
<evidence type="ECO:0000313" key="12">
    <source>
        <dbReference type="Proteomes" id="UP000054495"/>
    </source>
</evidence>
<dbReference type="InterPro" id="IPR052035">
    <property type="entry name" value="ZnF_BED_domain_contain"/>
</dbReference>
<dbReference type="SMART" id="SM00614">
    <property type="entry name" value="ZnF_BED"/>
    <property type="match status" value="1"/>
</dbReference>
<keyword evidence="2" id="KW-0479">Metal-binding</keyword>
<dbReference type="SUPFAM" id="SSF53098">
    <property type="entry name" value="Ribonuclease H-like"/>
    <property type="match status" value="1"/>
</dbReference>
<evidence type="ECO:0000256" key="7">
    <source>
        <dbReference type="ARBA" id="ARBA00023242"/>
    </source>
</evidence>
<evidence type="ECO:0000256" key="3">
    <source>
        <dbReference type="ARBA" id="ARBA00022771"/>
    </source>
</evidence>
<evidence type="ECO:0000256" key="6">
    <source>
        <dbReference type="ARBA" id="ARBA00023163"/>
    </source>
</evidence>
<dbReference type="InterPro" id="IPR003656">
    <property type="entry name" value="Znf_BED"/>
</dbReference>
<keyword evidence="4" id="KW-0862">Zinc</keyword>
<evidence type="ECO:0000256" key="1">
    <source>
        <dbReference type="ARBA" id="ARBA00004123"/>
    </source>
</evidence>
<keyword evidence="12" id="KW-1185">Reference proteome</keyword>